<feature type="compositionally biased region" description="Basic and acidic residues" evidence="1">
    <location>
        <begin position="170"/>
        <end position="179"/>
    </location>
</feature>
<feature type="compositionally biased region" description="Basic and acidic residues" evidence="1">
    <location>
        <begin position="55"/>
        <end position="68"/>
    </location>
</feature>
<protein>
    <submittedName>
        <fullName evidence="2">Uncharacterized protein</fullName>
    </submittedName>
</protein>
<reference evidence="2" key="1">
    <citation type="submission" date="2019-08" db="EMBL/GenBank/DDBJ databases">
        <authorList>
            <person name="Kucharzyk K."/>
            <person name="Murdoch R.W."/>
            <person name="Higgins S."/>
            <person name="Loffler F."/>
        </authorList>
    </citation>
    <scope>NUCLEOTIDE SEQUENCE</scope>
</reference>
<evidence type="ECO:0000256" key="1">
    <source>
        <dbReference type="SAM" id="MobiDB-lite"/>
    </source>
</evidence>
<organism evidence="2">
    <name type="scientific">bioreactor metagenome</name>
    <dbReference type="NCBI Taxonomy" id="1076179"/>
    <lineage>
        <taxon>unclassified sequences</taxon>
        <taxon>metagenomes</taxon>
        <taxon>ecological metagenomes</taxon>
    </lineage>
</organism>
<dbReference type="EMBL" id="VSSQ01008690">
    <property type="protein sequence ID" value="MPM39568.1"/>
    <property type="molecule type" value="Genomic_DNA"/>
</dbReference>
<proteinExistence type="predicted"/>
<sequence length="199" mass="22792">MHAPSIIRRGRGTRWEAELPQCAVGAVRHPDDLQHKGGKRPSNEQARQKPLRLQRKNDHHPDERDLHDQANQMTLRHVVSHQERDESSGKRDDYTSCGTKLPGIGPHTLRPYDGNDHKGRQPHVLQQPHRPTEHPDLRRAQGQHQIDTEHPPQPGHLPCLGAGRRPVQPRQDRQEEPRRISNRNAAAIHSPNEEVRQHG</sequence>
<accession>A0A644ZGX8</accession>
<feature type="compositionally biased region" description="Basic and acidic residues" evidence="1">
    <location>
        <begin position="130"/>
        <end position="139"/>
    </location>
</feature>
<dbReference type="AlphaFoldDB" id="A0A644ZGX8"/>
<feature type="region of interest" description="Disordered" evidence="1">
    <location>
        <begin position="26"/>
        <end position="199"/>
    </location>
</feature>
<name>A0A644ZGX8_9ZZZZ</name>
<evidence type="ECO:0000313" key="2">
    <source>
        <dbReference type="EMBL" id="MPM39568.1"/>
    </source>
</evidence>
<comment type="caution">
    <text evidence="2">The sequence shown here is derived from an EMBL/GenBank/DDBJ whole genome shotgun (WGS) entry which is preliminary data.</text>
</comment>
<gene>
    <name evidence="2" type="ORF">SDC9_86202</name>
</gene>
<feature type="compositionally biased region" description="Basic and acidic residues" evidence="1">
    <location>
        <begin position="80"/>
        <end position="94"/>
    </location>
</feature>